<dbReference type="AlphaFoldDB" id="A0A166J1T3"/>
<gene>
    <name evidence="1" type="ORF">FIBSPDRAFT_891924</name>
</gene>
<protein>
    <submittedName>
        <fullName evidence="1">Uncharacterized protein</fullName>
    </submittedName>
</protein>
<accession>A0A166J1T3</accession>
<evidence type="ECO:0000313" key="1">
    <source>
        <dbReference type="EMBL" id="KZP20394.1"/>
    </source>
</evidence>
<name>A0A166J1T3_9AGAM</name>
<reference evidence="1 2" key="1">
    <citation type="journal article" date="2016" name="Mol. Biol. Evol.">
        <title>Comparative Genomics of Early-Diverging Mushroom-Forming Fungi Provides Insights into the Origins of Lignocellulose Decay Capabilities.</title>
        <authorList>
            <person name="Nagy L.G."/>
            <person name="Riley R."/>
            <person name="Tritt A."/>
            <person name="Adam C."/>
            <person name="Daum C."/>
            <person name="Floudas D."/>
            <person name="Sun H."/>
            <person name="Yadav J.S."/>
            <person name="Pangilinan J."/>
            <person name="Larsson K.H."/>
            <person name="Matsuura K."/>
            <person name="Barry K."/>
            <person name="Labutti K."/>
            <person name="Kuo R."/>
            <person name="Ohm R.A."/>
            <person name="Bhattacharya S.S."/>
            <person name="Shirouzu T."/>
            <person name="Yoshinaga Y."/>
            <person name="Martin F.M."/>
            <person name="Grigoriev I.V."/>
            <person name="Hibbett D.S."/>
        </authorList>
    </citation>
    <scope>NUCLEOTIDE SEQUENCE [LARGE SCALE GENOMIC DNA]</scope>
    <source>
        <strain evidence="1 2">CBS 109695</strain>
    </source>
</reference>
<keyword evidence="2" id="KW-1185">Reference proteome</keyword>
<organism evidence="1 2">
    <name type="scientific">Athelia psychrophila</name>
    <dbReference type="NCBI Taxonomy" id="1759441"/>
    <lineage>
        <taxon>Eukaryota</taxon>
        <taxon>Fungi</taxon>
        <taxon>Dikarya</taxon>
        <taxon>Basidiomycota</taxon>
        <taxon>Agaricomycotina</taxon>
        <taxon>Agaricomycetes</taxon>
        <taxon>Agaricomycetidae</taxon>
        <taxon>Atheliales</taxon>
        <taxon>Atheliaceae</taxon>
        <taxon>Athelia</taxon>
    </lineage>
</organism>
<sequence length="160" mass="18192">MSSYIQVVSQVEGDQNTRKEEVEFPSIPNYGAARSPAFPNVTHLEVSMVPHFIQAILEGHSALEVQTIVSALPRRRDNGHPIQRLLAKHYMPDSEAFREVVELLPYIDTWQAPNGFPQETKIDEEPGRHLNRIYRELADSIDHIVVMVFNILHEGRRAAG</sequence>
<dbReference type="EMBL" id="KV417555">
    <property type="protein sequence ID" value="KZP20394.1"/>
    <property type="molecule type" value="Genomic_DNA"/>
</dbReference>
<dbReference type="Proteomes" id="UP000076532">
    <property type="component" value="Unassembled WGS sequence"/>
</dbReference>
<evidence type="ECO:0000313" key="2">
    <source>
        <dbReference type="Proteomes" id="UP000076532"/>
    </source>
</evidence>
<proteinExistence type="predicted"/>